<feature type="transmembrane region" description="Helical" evidence="8">
    <location>
        <begin position="311"/>
        <end position="334"/>
    </location>
</feature>
<dbReference type="Pfam" id="PF00672">
    <property type="entry name" value="HAMP"/>
    <property type="match status" value="1"/>
</dbReference>
<keyword evidence="2" id="KW-0723">Serine/threonine-protein kinase</keyword>
<protein>
    <recommendedName>
        <fullName evidence="1">non-specific serine/threonine protein kinase</fullName>
        <ecNumber evidence="1">2.7.11.1</ecNumber>
    </recommendedName>
</protein>
<proteinExistence type="predicted"/>
<evidence type="ECO:0000256" key="2">
    <source>
        <dbReference type="ARBA" id="ARBA00022527"/>
    </source>
</evidence>
<dbReference type="EMBL" id="CP027860">
    <property type="protein sequence ID" value="AVP97383.1"/>
    <property type="molecule type" value="Genomic_DNA"/>
</dbReference>
<dbReference type="GO" id="GO:0005524">
    <property type="term" value="F:ATP binding"/>
    <property type="evidence" value="ECO:0007669"/>
    <property type="project" value="UniProtKB-UniRule"/>
</dbReference>
<dbReference type="PROSITE" id="PS50011">
    <property type="entry name" value="PROTEIN_KINASE_DOM"/>
    <property type="match status" value="1"/>
</dbReference>
<dbReference type="CDD" id="cd14014">
    <property type="entry name" value="STKc_PknB_like"/>
    <property type="match status" value="1"/>
</dbReference>
<feature type="domain" description="Protein kinase" evidence="9">
    <location>
        <begin position="640"/>
        <end position="899"/>
    </location>
</feature>
<dbReference type="PANTHER" id="PTHR43289">
    <property type="entry name" value="MITOGEN-ACTIVATED PROTEIN KINASE KINASE KINASE 20-RELATED"/>
    <property type="match status" value="1"/>
</dbReference>
<evidence type="ECO:0000256" key="6">
    <source>
        <dbReference type="ARBA" id="ARBA00022840"/>
    </source>
</evidence>
<dbReference type="GO" id="GO:0007165">
    <property type="term" value="P:signal transduction"/>
    <property type="evidence" value="ECO:0007669"/>
    <property type="project" value="InterPro"/>
</dbReference>
<dbReference type="InterPro" id="IPR000719">
    <property type="entry name" value="Prot_kinase_dom"/>
</dbReference>
<dbReference type="SUPFAM" id="SSF56112">
    <property type="entry name" value="Protein kinase-like (PK-like)"/>
    <property type="match status" value="1"/>
</dbReference>
<dbReference type="Pfam" id="PF00069">
    <property type="entry name" value="Pkinase"/>
    <property type="match status" value="1"/>
</dbReference>
<dbReference type="SMART" id="SM00220">
    <property type="entry name" value="S_TKc"/>
    <property type="match status" value="1"/>
</dbReference>
<dbReference type="GO" id="GO:0004674">
    <property type="term" value="F:protein serine/threonine kinase activity"/>
    <property type="evidence" value="ECO:0007669"/>
    <property type="project" value="UniProtKB-KW"/>
</dbReference>
<evidence type="ECO:0000256" key="5">
    <source>
        <dbReference type="ARBA" id="ARBA00022777"/>
    </source>
</evidence>
<keyword evidence="8" id="KW-1133">Transmembrane helix</keyword>
<evidence type="ECO:0000256" key="4">
    <source>
        <dbReference type="ARBA" id="ARBA00022741"/>
    </source>
</evidence>
<keyword evidence="8" id="KW-0472">Membrane</keyword>
<gene>
    <name evidence="11" type="ORF">C7S18_09330</name>
</gene>
<dbReference type="KEGG" id="xba:C7S18_09330"/>
<dbReference type="AlphaFoldDB" id="A0A2P1PRB3"/>
<evidence type="ECO:0000313" key="11">
    <source>
        <dbReference type="EMBL" id="AVP97383.1"/>
    </source>
</evidence>
<evidence type="ECO:0000259" key="10">
    <source>
        <dbReference type="PROSITE" id="PS50885"/>
    </source>
</evidence>
<keyword evidence="5" id="KW-0418">Kinase</keyword>
<reference evidence="11 12" key="2">
    <citation type="submission" date="2018-03" db="EMBL/GenBank/DDBJ databases">
        <authorList>
            <person name="Keele B.F."/>
        </authorList>
    </citation>
    <scope>NUCLEOTIDE SEQUENCE [LARGE SCALE GENOMIC DNA]</scope>
    <source>
        <strain evidence="11 12">D13</strain>
    </source>
</reference>
<dbReference type="Gene3D" id="6.10.340.10">
    <property type="match status" value="1"/>
</dbReference>
<dbReference type="GO" id="GO:0016020">
    <property type="term" value="C:membrane"/>
    <property type="evidence" value="ECO:0007669"/>
    <property type="project" value="InterPro"/>
</dbReference>
<name>A0A2P1PRB3_9GAMM</name>
<keyword evidence="4 7" id="KW-0547">Nucleotide-binding</keyword>
<dbReference type="SUPFAM" id="SSF158472">
    <property type="entry name" value="HAMP domain-like"/>
    <property type="match status" value="1"/>
</dbReference>
<feature type="domain" description="HAMP" evidence="10">
    <location>
        <begin position="335"/>
        <end position="387"/>
    </location>
</feature>
<dbReference type="EC" id="2.7.11.1" evidence="1"/>
<dbReference type="Gene3D" id="1.10.510.10">
    <property type="entry name" value="Transferase(Phosphotransferase) domain 1"/>
    <property type="match status" value="1"/>
</dbReference>
<accession>A0A2P1PRB3</accession>
<keyword evidence="8" id="KW-0812">Transmembrane</keyword>
<dbReference type="FunFam" id="1.10.510.10:FF:000021">
    <property type="entry name" value="Serine/threonine protein kinase"/>
    <property type="match status" value="1"/>
</dbReference>
<organism evidence="11 12">
    <name type="scientific">Ahniella affigens</name>
    <dbReference type="NCBI Taxonomy" id="2021234"/>
    <lineage>
        <taxon>Bacteria</taxon>
        <taxon>Pseudomonadati</taxon>
        <taxon>Pseudomonadota</taxon>
        <taxon>Gammaproteobacteria</taxon>
        <taxon>Lysobacterales</taxon>
        <taxon>Rhodanobacteraceae</taxon>
        <taxon>Ahniella</taxon>
    </lineage>
</organism>
<evidence type="ECO:0000256" key="3">
    <source>
        <dbReference type="ARBA" id="ARBA00022679"/>
    </source>
</evidence>
<dbReference type="CDD" id="cd06225">
    <property type="entry name" value="HAMP"/>
    <property type="match status" value="1"/>
</dbReference>
<sequence>MAITKRRFRLPLAASIFLVCAGLITVAITVAVLVTYTQGRKIADANVEQSLTTSVGVQDAQKQAQLEQTQTLVTFIAEDPSVVQYFASSTDTVTDAGLFESEEDVLDPLATGAVSLADLLGERQSQYHFALGMFLDAEGNVLARTDEQEAVQESLRADPFIQPAISGVQSISGFWRQGDMLLQAAITPIQRDDDLLGFLLIAQDVDQEFATKIGDVSGADIAYLFPGTPIKVVSSSLDANEVKELIEVLSPDSPTAKAVDMAQGIERLELSFGGGKWIGRLRAVDPDAGPQLGSALLLTSADRAYSGFQRILNLVLAAGIVSLLLALPLSFLLAKAILRPVQQMAKVAEDAASGNYQTRLAVEGHDELARLSQSFDRLLSDLREKSDIEGYVSNLSRFLPEPKSERATPSHGLATAVRTRPPTLVTRILLGIECRALARPFARDQVQQRSQDLADFVGAIDDVARKIDATVVAQTGTRAVLGFAGTEPLRRALRTASYLRRDSALPDSLSATLAFALHEGDVLEGQLSVSGGVAPVSSGGTVYQLDRLLSESAEGGVLVARPMAEALKEAVQAEARAQNGLISARPFLSVPVEALDELPRIQSSLVTSTGSSETVVTPKAQEVTRRGDELQSGVVFGGRYEILSQLGSGGMGVVYKARDLELDDVVALKMLRGAGLMDAESLERLKIEIKLARKITHPNVLRTFDFGEVEGRPYISMEYVRGMTLRYLIREAGRLPFSAGLRIARQLCAGLAAAHEVGVLHRDIKPENLILEQSGNAKLMDFGIARPARRSEPGQTQQGMFVGTPNYAAPEQLAGDEVDFRADIYATGVLLCEMFCGKLPFTGANTMEIYMAQMHQAPILPSEYWPDIPDDLEAVILKCIAKVAADRYQSVADLGQALARIRA</sequence>
<dbReference type="PROSITE" id="PS50885">
    <property type="entry name" value="HAMP"/>
    <property type="match status" value="1"/>
</dbReference>
<keyword evidence="6 7" id="KW-0067">ATP-binding</keyword>
<feature type="transmembrane region" description="Helical" evidence="8">
    <location>
        <begin position="12"/>
        <end position="36"/>
    </location>
</feature>
<dbReference type="OrthoDB" id="9801841at2"/>
<keyword evidence="12" id="KW-1185">Reference proteome</keyword>
<dbReference type="Proteomes" id="UP000241074">
    <property type="component" value="Chromosome"/>
</dbReference>
<dbReference type="InterPro" id="IPR003660">
    <property type="entry name" value="HAMP_dom"/>
</dbReference>
<dbReference type="InterPro" id="IPR017441">
    <property type="entry name" value="Protein_kinase_ATP_BS"/>
</dbReference>
<dbReference type="Gene3D" id="3.30.200.20">
    <property type="entry name" value="Phosphorylase Kinase, domain 1"/>
    <property type="match status" value="1"/>
</dbReference>
<dbReference type="PANTHER" id="PTHR43289:SF34">
    <property type="entry name" value="SERINE_THREONINE-PROTEIN KINASE YBDM-RELATED"/>
    <property type="match status" value="1"/>
</dbReference>
<feature type="binding site" evidence="7">
    <location>
        <position position="669"/>
    </location>
    <ligand>
        <name>ATP</name>
        <dbReference type="ChEBI" id="CHEBI:30616"/>
    </ligand>
</feature>
<dbReference type="SMART" id="SM00304">
    <property type="entry name" value="HAMP"/>
    <property type="match status" value="1"/>
</dbReference>
<dbReference type="PROSITE" id="PS00108">
    <property type="entry name" value="PROTEIN_KINASE_ST"/>
    <property type="match status" value="1"/>
</dbReference>
<dbReference type="PROSITE" id="PS00107">
    <property type="entry name" value="PROTEIN_KINASE_ATP"/>
    <property type="match status" value="1"/>
</dbReference>
<evidence type="ECO:0000259" key="9">
    <source>
        <dbReference type="PROSITE" id="PS50011"/>
    </source>
</evidence>
<evidence type="ECO:0000256" key="1">
    <source>
        <dbReference type="ARBA" id="ARBA00012513"/>
    </source>
</evidence>
<evidence type="ECO:0000256" key="8">
    <source>
        <dbReference type="SAM" id="Phobius"/>
    </source>
</evidence>
<evidence type="ECO:0000313" key="12">
    <source>
        <dbReference type="Proteomes" id="UP000241074"/>
    </source>
</evidence>
<reference evidence="11 12" key="1">
    <citation type="submission" date="2018-03" db="EMBL/GenBank/DDBJ databases">
        <title>Ahniella affigens gen. nov., sp. nov., a gammaproteobacterium isolated from sandy soil near a stream.</title>
        <authorList>
            <person name="Ko Y."/>
            <person name="Kim J.-H."/>
        </authorList>
    </citation>
    <scope>NUCLEOTIDE SEQUENCE [LARGE SCALE GENOMIC DNA]</scope>
    <source>
        <strain evidence="11 12">D13</strain>
    </source>
</reference>
<dbReference type="RefSeq" id="WP_106891307.1">
    <property type="nucleotide sequence ID" value="NZ_CP027860.1"/>
</dbReference>
<keyword evidence="3" id="KW-0808">Transferase</keyword>
<dbReference type="InterPro" id="IPR008271">
    <property type="entry name" value="Ser/Thr_kinase_AS"/>
</dbReference>
<dbReference type="InterPro" id="IPR011009">
    <property type="entry name" value="Kinase-like_dom_sf"/>
</dbReference>
<evidence type="ECO:0000256" key="7">
    <source>
        <dbReference type="PROSITE-ProRule" id="PRU10141"/>
    </source>
</evidence>